<dbReference type="Proteomes" id="UP000000724">
    <property type="component" value="Contig Pc00c22"/>
</dbReference>
<dbReference type="AlphaFoldDB" id="B6HS11"/>
<name>B6HS11_PENRW</name>
<feature type="transmembrane region" description="Helical" evidence="2">
    <location>
        <begin position="81"/>
        <end position="106"/>
    </location>
</feature>
<keyword evidence="2" id="KW-0472">Membrane</keyword>
<dbReference type="VEuPathDB" id="FungiDB:PCH_Pc22g17010"/>
<evidence type="ECO:0000256" key="1">
    <source>
        <dbReference type="SAM" id="MobiDB-lite"/>
    </source>
</evidence>
<proteinExistence type="predicted"/>
<dbReference type="HOGENOM" id="CLU_1917749_0_0_1"/>
<keyword evidence="2" id="KW-1133">Transmembrane helix</keyword>
<dbReference type="OMA" id="DYPNMTK"/>
<dbReference type="EMBL" id="AM920437">
    <property type="protein sequence ID" value="CAP98989.1"/>
    <property type="molecule type" value="Genomic_DNA"/>
</dbReference>
<evidence type="ECO:0000256" key="2">
    <source>
        <dbReference type="SAM" id="Phobius"/>
    </source>
</evidence>
<evidence type="ECO:0000313" key="4">
    <source>
        <dbReference type="Proteomes" id="UP000000724"/>
    </source>
</evidence>
<gene>
    <name evidence="3" type="ORF">Pc22g17010</name>
    <name evidence="3" type="ORF">PCH_Pc22g17010</name>
</gene>
<feature type="region of interest" description="Disordered" evidence="1">
    <location>
        <begin position="1"/>
        <end position="34"/>
    </location>
</feature>
<accession>B6HS11</accession>
<protein>
    <submittedName>
        <fullName evidence="3">Uncharacterized protein</fullName>
    </submittedName>
</protein>
<keyword evidence="2" id="KW-0812">Transmembrane</keyword>
<dbReference type="OrthoDB" id="4387631at2759"/>
<reference evidence="3 4" key="1">
    <citation type="journal article" date="2008" name="Nat. Biotechnol.">
        <title>Genome sequencing and analysis of the filamentous fungus Penicillium chrysogenum.</title>
        <authorList>
            <person name="van den Berg M.A."/>
            <person name="Albang R."/>
            <person name="Albermann K."/>
            <person name="Badger J.H."/>
            <person name="Daran J.-M."/>
            <person name="Driessen A.J.M."/>
            <person name="Garcia-Estrada C."/>
            <person name="Fedorova N.D."/>
            <person name="Harris D.M."/>
            <person name="Heijne W.H.M."/>
            <person name="Joardar V.S."/>
            <person name="Kiel J.A.K.W."/>
            <person name="Kovalchuk A."/>
            <person name="Martin J.F."/>
            <person name="Nierman W.C."/>
            <person name="Nijland J.G."/>
            <person name="Pronk J.T."/>
            <person name="Roubos J.A."/>
            <person name="van der Klei I.J."/>
            <person name="van Peij N.N.M.E."/>
            <person name="Veenhuis M."/>
            <person name="von Doehren H."/>
            <person name="Wagner C."/>
            <person name="Wortman J.R."/>
            <person name="Bovenberg R.A.L."/>
        </authorList>
    </citation>
    <scope>NUCLEOTIDE SEQUENCE [LARGE SCALE GENOMIC DNA]</scope>
    <source>
        <strain evidence="4">ATCC 28089 / DSM 1075 / NRRL 1951 / Wisconsin 54-1255</strain>
    </source>
</reference>
<sequence length="132" mass="14552">MSPIELPPSTSEEADRRQSHDYPNMTKGNPIQEKGVSRYRIASMAARFRSAWLGTSVLPEAQGVRGLSPKAKLEKGAKLPFVMALVLLGTSVYGIGLGLAMFQVIYNIQHRKVKYRARRGANDGLLTDEIAH</sequence>
<organism evidence="3 4">
    <name type="scientific">Penicillium rubens (strain ATCC 28089 / DSM 1075 / NRRL 1951 / Wisconsin 54-1255)</name>
    <name type="common">Penicillium chrysogenum</name>
    <dbReference type="NCBI Taxonomy" id="500485"/>
    <lineage>
        <taxon>Eukaryota</taxon>
        <taxon>Fungi</taxon>
        <taxon>Dikarya</taxon>
        <taxon>Ascomycota</taxon>
        <taxon>Pezizomycotina</taxon>
        <taxon>Eurotiomycetes</taxon>
        <taxon>Eurotiomycetidae</taxon>
        <taxon>Eurotiales</taxon>
        <taxon>Aspergillaceae</taxon>
        <taxon>Penicillium</taxon>
        <taxon>Penicillium chrysogenum species complex</taxon>
    </lineage>
</organism>
<keyword evidence="4" id="KW-1185">Reference proteome</keyword>
<evidence type="ECO:0000313" key="3">
    <source>
        <dbReference type="EMBL" id="CAP98989.1"/>
    </source>
</evidence>